<protein>
    <submittedName>
        <fullName evidence="1">Uncharacterized protein</fullName>
    </submittedName>
</protein>
<accession>A0ABT5AFY4</accession>
<dbReference type="RefSeq" id="WP_271795346.1">
    <property type="nucleotide sequence ID" value="NZ_JAQMUC010000034.1"/>
</dbReference>
<evidence type="ECO:0000313" key="2">
    <source>
        <dbReference type="Proteomes" id="UP001211249"/>
    </source>
</evidence>
<gene>
    <name evidence="1" type="ORF">PN451_05905</name>
</gene>
<dbReference type="Proteomes" id="UP001211249">
    <property type="component" value="Unassembled WGS sequence"/>
</dbReference>
<proteinExistence type="predicted"/>
<sequence>MIEFIVIVESGADARTATKLAERVLQEKFDWLDDDSLQYHFQWTGLEEGTQHSCWRDIRKIIDDAKKQLKYNEPRYLGHDSNNVPLKADGARAIKALNLVRFLQKTRQIKAVIFIRDLDNQPERKEGLKQARSEHINKTPKLEIIIGAADPKREAWVLNGFIPSNQQEEQILEEIKNKLSFDPCIESQRLRATLEKEPERMRNVKVVVEQLTGNMEREKLCWEETNLKHLRERGVDTGLTDYICEVEERLAAILWSD</sequence>
<keyword evidence="2" id="KW-1185">Reference proteome</keyword>
<evidence type="ECO:0000313" key="1">
    <source>
        <dbReference type="EMBL" id="MDB9535386.1"/>
    </source>
</evidence>
<dbReference type="EMBL" id="JAQMUC010000034">
    <property type="protein sequence ID" value="MDB9535386.1"/>
    <property type="molecule type" value="Genomic_DNA"/>
</dbReference>
<reference evidence="1 2" key="1">
    <citation type="submission" date="2023-01" db="EMBL/GenBank/DDBJ databases">
        <title>Genomes from the Australian National Cyanobacteria Reference Collection.</title>
        <authorList>
            <person name="Willis A."/>
            <person name="Lee E.M.F."/>
        </authorList>
    </citation>
    <scope>NUCLEOTIDE SEQUENCE [LARGE SCALE GENOMIC DNA]</scope>
    <source>
        <strain evidence="1 2">CS-1226</strain>
    </source>
</reference>
<name>A0ABT5AFY4_9CYAN</name>
<organism evidence="1 2">
    <name type="scientific">Dolichospermum planctonicum CS-1226</name>
    <dbReference type="NCBI Taxonomy" id="3021751"/>
    <lineage>
        <taxon>Bacteria</taxon>
        <taxon>Bacillati</taxon>
        <taxon>Cyanobacteriota</taxon>
        <taxon>Cyanophyceae</taxon>
        <taxon>Nostocales</taxon>
        <taxon>Aphanizomenonaceae</taxon>
        <taxon>Dolichospermum</taxon>
        <taxon>Dolichospermum planctonicum</taxon>
    </lineage>
</organism>
<comment type="caution">
    <text evidence="1">The sequence shown here is derived from an EMBL/GenBank/DDBJ whole genome shotgun (WGS) entry which is preliminary data.</text>
</comment>